<dbReference type="GO" id="GO:0005524">
    <property type="term" value="F:ATP binding"/>
    <property type="evidence" value="ECO:0007669"/>
    <property type="project" value="UniProtKB-KW"/>
</dbReference>
<evidence type="ECO:0000256" key="3">
    <source>
        <dbReference type="ARBA" id="ARBA00022741"/>
    </source>
</evidence>
<evidence type="ECO:0000313" key="8">
    <source>
        <dbReference type="EMBL" id="SVD93605.1"/>
    </source>
</evidence>
<dbReference type="GO" id="GO:0004642">
    <property type="term" value="F:phosphoribosylformylglycinamidine synthase activity"/>
    <property type="evidence" value="ECO:0007669"/>
    <property type="project" value="InterPro"/>
</dbReference>
<evidence type="ECO:0000256" key="7">
    <source>
        <dbReference type="ARBA" id="ARBA00022962"/>
    </source>
</evidence>
<dbReference type="InterPro" id="IPR029062">
    <property type="entry name" value="Class_I_gatase-like"/>
</dbReference>
<protein>
    <recommendedName>
        <fullName evidence="9">Phosphoribosylformylglycinamidine synthase I</fullName>
    </recommendedName>
</protein>
<evidence type="ECO:0000256" key="4">
    <source>
        <dbReference type="ARBA" id="ARBA00022755"/>
    </source>
</evidence>
<organism evidence="8">
    <name type="scientific">marine metagenome</name>
    <dbReference type="NCBI Taxonomy" id="408172"/>
    <lineage>
        <taxon>unclassified sequences</taxon>
        <taxon>metagenomes</taxon>
        <taxon>ecological metagenomes</taxon>
    </lineage>
</organism>
<keyword evidence="6" id="KW-0067">ATP-binding</keyword>
<keyword evidence="3" id="KW-0547">Nucleotide-binding</keyword>
<feature type="non-terminal residue" evidence="8">
    <location>
        <position position="1"/>
    </location>
</feature>
<dbReference type="GO" id="GO:0016787">
    <property type="term" value="F:hydrolase activity"/>
    <property type="evidence" value="ECO:0007669"/>
    <property type="project" value="UniProtKB-KW"/>
</dbReference>
<feature type="non-terminal residue" evidence="8">
    <location>
        <position position="44"/>
    </location>
</feature>
<gene>
    <name evidence="8" type="ORF">METZ01_LOCUS446459</name>
</gene>
<sequence length="44" mass="5113">MKFAILVFPGSNCDHDAYKVIENIEGANPEFVWHRENNLSEYDV</sequence>
<evidence type="ECO:0000256" key="1">
    <source>
        <dbReference type="ARBA" id="ARBA00022490"/>
    </source>
</evidence>
<dbReference type="AlphaFoldDB" id="A0A382ZEU3"/>
<keyword evidence="2" id="KW-0436">Ligase</keyword>
<name>A0A382ZEU3_9ZZZZ</name>
<dbReference type="PANTHER" id="PTHR47552">
    <property type="entry name" value="PHOSPHORIBOSYLFORMYLGLYCINAMIDINE SYNTHASE SUBUNIT PURQ"/>
    <property type="match status" value="1"/>
</dbReference>
<dbReference type="Gene3D" id="3.40.50.880">
    <property type="match status" value="1"/>
</dbReference>
<evidence type="ECO:0000256" key="5">
    <source>
        <dbReference type="ARBA" id="ARBA00022801"/>
    </source>
</evidence>
<keyword evidence="7" id="KW-0315">Glutamine amidotransferase</keyword>
<keyword evidence="1" id="KW-0963">Cytoplasm</keyword>
<dbReference type="SUPFAM" id="SSF52317">
    <property type="entry name" value="Class I glutamine amidotransferase-like"/>
    <property type="match status" value="1"/>
</dbReference>
<accession>A0A382ZEU3</accession>
<dbReference type="InterPro" id="IPR010075">
    <property type="entry name" value="PRibForGlyAmidine_synth_PurQ"/>
</dbReference>
<keyword evidence="4" id="KW-0658">Purine biosynthesis</keyword>
<evidence type="ECO:0000256" key="6">
    <source>
        <dbReference type="ARBA" id="ARBA00022840"/>
    </source>
</evidence>
<evidence type="ECO:0000256" key="2">
    <source>
        <dbReference type="ARBA" id="ARBA00022598"/>
    </source>
</evidence>
<proteinExistence type="predicted"/>
<dbReference type="EMBL" id="UINC01183055">
    <property type="protein sequence ID" value="SVD93605.1"/>
    <property type="molecule type" value="Genomic_DNA"/>
</dbReference>
<evidence type="ECO:0008006" key="9">
    <source>
        <dbReference type="Google" id="ProtNLM"/>
    </source>
</evidence>
<dbReference type="PANTHER" id="PTHR47552:SF1">
    <property type="entry name" value="PHOSPHORIBOSYLFORMYLGLYCINAMIDINE SYNTHASE SUBUNIT PURQ"/>
    <property type="match status" value="1"/>
</dbReference>
<reference evidence="8" key="1">
    <citation type="submission" date="2018-05" db="EMBL/GenBank/DDBJ databases">
        <authorList>
            <person name="Lanie J.A."/>
            <person name="Ng W.-L."/>
            <person name="Kazmierczak K.M."/>
            <person name="Andrzejewski T.M."/>
            <person name="Davidsen T.M."/>
            <person name="Wayne K.J."/>
            <person name="Tettelin H."/>
            <person name="Glass J.I."/>
            <person name="Rusch D."/>
            <person name="Podicherti R."/>
            <person name="Tsui H.-C.T."/>
            <person name="Winkler M.E."/>
        </authorList>
    </citation>
    <scope>NUCLEOTIDE SEQUENCE</scope>
</reference>
<dbReference type="GO" id="GO:0006189">
    <property type="term" value="P:'de novo' IMP biosynthetic process"/>
    <property type="evidence" value="ECO:0007669"/>
    <property type="project" value="InterPro"/>
</dbReference>
<keyword evidence="5" id="KW-0378">Hydrolase</keyword>